<reference evidence="2 3" key="1">
    <citation type="journal article" date="2023" name="Arcadia Sci">
        <title>De novo assembly of a long-read Amblyomma americanum tick genome.</title>
        <authorList>
            <person name="Chou S."/>
            <person name="Poskanzer K.E."/>
            <person name="Rollins M."/>
            <person name="Thuy-Boun P.S."/>
        </authorList>
    </citation>
    <scope>NUCLEOTIDE SEQUENCE [LARGE SCALE GENOMIC DNA]</scope>
    <source>
        <strain evidence="2">F_SG_1</strain>
        <tissue evidence="2">Salivary glands</tissue>
    </source>
</reference>
<keyword evidence="3" id="KW-1185">Reference proteome</keyword>
<dbReference type="EMBL" id="JARKHS020004944">
    <property type="protein sequence ID" value="KAK8783997.1"/>
    <property type="molecule type" value="Genomic_DNA"/>
</dbReference>
<dbReference type="PROSITE" id="PS50011">
    <property type="entry name" value="PROTEIN_KINASE_DOM"/>
    <property type="match status" value="1"/>
</dbReference>
<accession>A0AAQ4F9T3</accession>
<dbReference type="GO" id="GO:0004714">
    <property type="term" value="F:transmembrane receptor protein tyrosine kinase activity"/>
    <property type="evidence" value="ECO:0007669"/>
    <property type="project" value="TreeGrafter"/>
</dbReference>
<dbReference type="SUPFAM" id="SSF56112">
    <property type="entry name" value="Protein kinase-like (PK-like)"/>
    <property type="match status" value="1"/>
</dbReference>
<protein>
    <recommendedName>
        <fullName evidence="1">Protein kinase domain-containing protein</fullName>
    </recommendedName>
</protein>
<organism evidence="2 3">
    <name type="scientific">Amblyomma americanum</name>
    <name type="common">Lone star tick</name>
    <dbReference type="NCBI Taxonomy" id="6943"/>
    <lineage>
        <taxon>Eukaryota</taxon>
        <taxon>Metazoa</taxon>
        <taxon>Ecdysozoa</taxon>
        <taxon>Arthropoda</taxon>
        <taxon>Chelicerata</taxon>
        <taxon>Arachnida</taxon>
        <taxon>Acari</taxon>
        <taxon>Parasitiformes</taxon>
        <taxon>Ixodida</taxon>
        <taxon>Ixodoidea</taxon>
        <taxon>Ixodidae</taxon>
        <taxon>Amblyomminae</taxon>
        <taxon>Amblyomma</taxon>
    </lineage>
</organism>
<feature type="domain" description="Protein kinase" evidence="1">
    <location>
        <begin position="1"/>
        <end position="280"/>
    </location>
</feature>
<gene>
    <name evidence="2" type="ORF">V5799_009632</name>
</gene>
<sequence>MDGLHLPLDQNGDGGHFKLVYQPPPVFYSFPGVQSFDPSDPSVKITGKHFAVLNSNEPLAVRVSGVDHSCNLTSISSHSLVCRLGSDILSYRSPYAFEVTYERHNYPIGNVILVSDSLSICGYCRSRRLPLGGGFRKNLAARNCMLNEDLVVRVADFGMSRDIYEKDYYSGDNTKTKLPVRWMAPESLEKDIHSHKTDVRGSFRQWSYGVLLWEFMRRGVTSYPDVNNWDIVQFLRQGHRMEQPEFCPKELYNLKLQCWQKDPKMRPPFKKLVTAVANMIDKLAKEKRRQKSQRERHLRELPA</sequence>
<evidence type="ECO:0000313" key="3">
    <source>
        <dbReference type="Proteomes" id="UP001321473"/>
    </source>
</evidence>
<dbReference type="Pfam" id="PF07714">
    <property type="entry name" value="PK_Tyr_Ser-Thr"/>
    <property type="match status" value="1"/>
</dbReference>
<dbReference type="GO" id="GO:0005886">
    <property type="term" value="C:plasma membrane"/>
    <property type="evidence" value="ECO:0007669"/>
    <property type="project" value="TreeGrafter"/>
</dbReference>
<dbReference type="InterPro" id="IPR011009">
    <property type="entry name" value="Kinase-like_dom_sf"/>
</dbReference>
<dbReference type="Gene3D" id="1.10.510.10">
    <property type="entry name" value="Transferase(Phosphotransferase) domain 1"/>
    <property type="match status" value="1"/>
</dbReference>
<dbReference type="GO" id="GO:0007399">
    <property type="term" value="P:nervous system development"/>
    <property type="evidence" value="ECO:0007669"/>
    <property type="project" value="TreeGrafter"/>
</dbReference>
<dbReference type="GO" id="GO:0043235">
    <property type="term" value="C:receptor complex"/>
    <property type="evidence" value="ECO:0007669"/>
    <property type="project" value="TreeGrafter"/>
</dbReference>
<dbReference type="PRINTS" id="PR00109">
    <property type="entry name" value="TYRKINASE"/>
</dbReference>
<dbReference type="InterPro" id="IPR000719">
    <property type="entry name" value="Prot_kinase_dom"/>
</dbReference>
<proteinExistence type="predicted"/>
<dbReference type="CDD" id="cd00102">
    <property type="entry name" value="IPT"/>
    <property type="match status" value="1"/>
</dbReference>
<name>A0AAQ4F9T3_AMBAM</name>
<dbReference type="GO" id="GO:0007169">
    <property type="term" value="P:cell surface receptor protein tyrosine kinase signaling pathway"/>
    <property type="evidence" value="ECO:0007669"/>
    <property type="project" value="TreeGrafter"/>
</dbReference>
<dbReference type="Proteomes" id="UP001321473">
    <property type="component" value="Unassembled WGS sequence"/>
</dbReference>
<dbReference type="InterPro" id="IPR001245">
    <property type="entry name" value="Ser-Thr/Tyr_kinase_cat_dom"/>
</dbReference>
<dbReference type="AlphaFoldDB" id="A0AAQ4F9T3"/>
<comment type="caution">
    <text evidence="2">The sequence shown here is derived from an EMBL/GenBank/DDBJ whole genome shotgun (WGS) entry which is preliminary data.</text>
</comment>
<dbReference type="InterPro" id="IPR050122">
    <property type="entry name" value="RTK"/>
</dbReference>
<dbReference type="PANTHER" id="PTHR24416:SF564">
    <property type="entry name" value="MACROPHAGE-STIMULATING PROTEIN RECEPTOR"/>
    <property type="match status" value="1"/>
</dbReference>
<dbReference type="PANTHER" id="PTHR24416">
    <property type="entry name" value="TYROSINE-PROTEIN KINASE RECEPTOR"/>
    <property type="match status" value="1"/>
</dbReference>
<dbReference type="GO" id="GO:0016477">
    <property type="term" value="P:cell migration"/>
    <property type="evidence" value="ECO:0007669"/>
    <property type="project" value="TreeGrafter"/>
</dbReference>
<evidence type="ECO:0000259" key="1">
    <source>
        <dbReference type="PROSITE" id="PS50011"/>
    </source>
</evidence>
<dbReference type="GO" id="GO:0005524">
    <property type="term" value="F:ATP binding"/>
    <property type="evidence" value="ECO:0007669"/>
    <property type="project" value="InterPro"/>
</dbReference>
<evidence type="ECO:0000313" key="2">
    <source>
        <dbReference type="EMBL" id="KAK8783997.1"/>
    </source>
</evidence>